<accession>A0A9D0ZV24</accession>
<reference evidence="1" key="2">
    <citation type="journal article" date="2021" name="PeerJ">
        <title>Extensive microbial diversity within the chicken gut microbiome revealed by metagenomics and culture.</title>
        <authorList>
            <person name="Gilroy R."/>
            <person name="Ravi A."/>
            <person name="Getino M."/>
            <person name="Pursley I."/>
            <person name="Horton D.L."/>
            <person name="Alikhan N.F."/>
            <person name="Baker D."/>
            <person name="Gharbi K."/>
            <person name="Hall N."/>
            <person name="Watson M."/>
            <person name="Adriaenssens E.M."/>
            <person name="Foster-Nyarko E."/>
            <person name="Jarju S."/>
            <person name="Secka A."/>
            <person name="Antonio M."/>
            <person name="Oren A."/>
            <person name="Chaudhuri R.R."/>
            <person name="La Ragione R."/>
            <person name="Hildebrand F."/>
            <person name="Pallen M.J."/>
        </authorList>
    </citation>
    <scope>NUCLEOTIDE SEQUENCE</scope>
    <source>
        <strain evidence="1">ChiSjej3B21-11622</strain>
    </source>
</reference>
<evidence type="ECO:0008006" key="3">
    <source>
        <dbReference type="Google" id="ProtNLM"/>
    </source>
</evidence>
<protein>
    <recommendedName>
        <fullName evidence="3">Transposase</fullName>
    </recommendedName>
</protein>
<dbReference type="AlphaFoldDB" id="A0A9D0ZV24"/>
<dbReference type="Proteomes" id="UP000886886">
    <property type="component" value="Unassembled WGS sequence"/>
</dbReference>
<comment type="caution">
    <text evidence="1">The sequence shown here is derived from an EMBL/GenBank/DDBJ whole genome shotgun (WGS) entry which is preliminary data.</text>
</comment>
<organism evidence="1 2">
    <name type="scientific">Candidatus Limivivens merdigallinarum</name>
    <dbReference type="NCBI Taxonomy" id="2840859"/>
    <lineage>
        <taxon>Bacteria</taxon>
        <taxon>Bacillati</taxon>
        <taxon>Bacillota</taxon>
        <taxon>Clostridia</taxon>
        <taxon>Lachnospirales</taxon>
        <taxon>Lachnospiraceae</taxon>
        <taxon>Lachnospiraceae incertae sedis</taxon>
        <taxon>Candidatus Limivivens</taxon>
    </lineage>
</organism>
<proteinExistence type="predicted"/>
<sequence>MQSGIEVSQETLNGQQPLTPNRTYKSTIFIMIFEDRKNLLELYNAISGKHYEDPELLQINTLENAIFMTMKNDVSFVIDARLSLYEHQSTYSPNLPLRFLLYIASEYSCMTADENLYGTRTVRIPPPKFVIFYNGEQEQPERKILKLSDMYQKSGSSEDGEDVEPVSLELRALMLNINKGHNETLKEACKTLKDYAEYTDRVRKYSKEMALEEAVERAITECIREGILKEFLLKNRAEAKFMSIFEYDQEKHMRMEREQAYEEGWDAGQKAGEEAGKEELLSFLIQRKLAKGKKLPEIAEALEMDEETIRGLMEKKELNKKTI</sequence>
<evidence type="ECO:0000313" key="1">
    <source>
        <dbReference type="EMBL" id="HIQ96177.1"/>
    </source>
</evidence>
<reference evidence="1" key="1">
    <citation type="submission" date="2020-10" db="EMBL/GenBank/DDBJ databases">
        <authorList>
            <person name="Gilroy R."/>
        </authorList>
    </citation>
    <scope>NUCLEOTIDE SEQUENCE</scope>
    <source>
        <strain evidence="1">ChiSjej3B21-11622</strain>
    </source>
</reference>
<gene>
    <name evidence="1" type="ORF">IAB26_06415</name>
</gene>
<evidence type="ECO:0000313" key="2">
    <source>
        <dbReference type="Proteomes" id="UP000886886"/>
    </source>
</evidence>
<dbReference type="EMBL" id="DVFT01000093">
    <property type="protein sequence ID" value="HIQ96177.1"/>
    <property type="molecule type" value="Genomic_DNA"/>
</dbReference>
<name>A0A9D0ZV24_9FIRM</name>